<gene>
    <name evidence="1" type="ORF">AB5J50_19155</name>
</gene>
<sequence length="277" mass="30947">MVLHPLLGVDEVPAVEPYLGRVGEVFKVFREQDSGCVSYGVRLLDGARWFVKESVNDRARRSLDRGWAFHRAVRHSAIVPQVHRIAVRGGGGWAVVMPWREGEVLYHATVGGPRDRTSPGSPMARFRALPAARVLRAFDRVLDAHLAVEAAGHVAVDFYDGALLYDFAADTAHLIDLDEYRPGPFEVEDERLPGSRRFMAPEEFVRGAVIDTRTTVFTLGRTARLLLDAGDEERAWRGTPQQLAVVERATFPDPDDRFADVHRLATAWRAANEPQET</sequence>
<keyword evidence="1" id="KW-0808">Transferase</keyword>
<dbReference type="AlphaFoldDB" id="A0AB39SAS5"/>
<dbReference type="RefSeq" id="WP_369259626.1">
    <property type="nucleotide sequence ID" value="NZ_CP163440.1"/>
</dbReference>
<evidence type="ECO:0000313" key="1">
    <source>
        <dbReference type="EMBL" id="XDQ62765.1"/>
    </source>
</evidence>
<dbReference type="InterPro" id="IPR011009">
    <property type="entry name" value="Kinase-like_dom_sf"/>
</dbReference>
<proteinExistence type="predicted"/>
<name>A0AB39SAS5_9ACTN</name>
<dbReference type="EMBL" id="CP163440">
    <property type="protein sequence ID" value="XDQ62765.1"/>
    <property type="molecule type" value="Genomic_DNA"/>
</dbReference>
<dbReference type="SUPFAM" id="SSF56112">
    <property type="entry name" value="Protein kinase-like (PK-like)"/>
    <property type="match status" value="1"/>
</dbReference>
<keyword evidence="1" id="KW-0418">Kinase</keyword>
<reference evidence="1" key="1">
    <citation type="submission" date="2024-07" db="EMBL/GenBank/DDBJ databases">
        <authorList>
            <person name="Yu S.T."/>
        </authorList>
    </citation>
    <scope>NUCLEOTIDE SEQUENCE</scope>
    <source>
        <strain evidence="1">R35</strain>
    </source>
</reference>
<protein>
    <submittedName>
        <fullName evidence="1">Serine/threonine protein kinase</fullName>
    </submittedName>
</protein>
<accession>A0AB39SAS5</accession>
<keyword evidence="1" id="KW-0723">Serine/threonine-protein kinase</keyword>
<dbReference type="GO" id="GO:0004674">
    <property type="term" value="F:protein serine/threonine kinase activity"/>
    <property type="evidence" value="ECO:0007669"/>
    <property type="project" value="UniProtKB-KW"/>
</dbReference>
<organism evidence="1">
    <name type="scientific">Streptomyces sp. R35</name>
    <dbReference type="NCBI Taxonomy" id="3238630"/>
    <lineage>
        <taxon>Bacteria</taxon>
        <taxon>Bacillati</taxon>
        <taxon>Actinomycetota</taxon>
        <taxon>Actinomycetes</taxon>
        <taxon>Kitasatosporales</taxon>
        <taxon>Streptomycetaceae</taxon>
        <taxon>Streptomyces</taxon>
    </lineage>
</organism>